<sequence>MSHNILLKTIAYFKIAQVQLTPNNTALEKAITKTVSGVTITNPSSQLIFIGTLNHETINKYIVQNVNITNDTIVYVDKIHETKDTNKLWKSIKELEKIRVSIDLFYGGLLFFRREQVKEHFKIRI</sequence>
<reference evidence="1 2" key="1">
    <citation type="submission" date="2020-08" db="EMBL/GenBank/DDBJ databases">
        <title>Arenibacter gaetbuli sp. nov., isolated from a sand dune.</title>
        <authorList>
            <person name="Park S."/>
            <person name="Yoon J.-H."/>
        </authorList>
    </citation>
    <scope>NUCLEOTIDE SEQUENCE [LARGE SCALE GENOMIC DNA]</scope>
    <source>
        <strain evidence="1 2">BSSL-BM3</strain>
    </source>
</reference>
<dbReference type="Proteomes" id="UP000618952">
    <property type="component" value="Unassembled WGS sequence"/>
</dbReference>
<accession>A0ABR7QNP1</accession>
<dbReference type="EMBL" id="JACLHY010000011">
    <property type="protein sequence ID" value="MBC8768796.1"/>
    <property type="molecule type" value="Genomic_DNA"/>
</dbReference>
<comment type="caution">
    <text evidence="1">The sequence shown here is derived from an EMBL/GenBank/DDBJ whole genome shotgun (WGS) entry which is preliminary data.</text>
</comment>
<organism evidence="1 2">
    <name type="scientific">Arenibacter arenosicollis</name>
    <dbReference type="NCBI Taxonomy" id="2762274"/>
    <lineage>
        <taxon>Bacteria</taxon>
        <taxon>Pseudomonadati</taxon>
        <taxon>Bacteroidota</taxon>
        <taxon>Flavobacteriia</taxon>
        <taxon>Flavobacteriales</taxon>
        <taxon>Flavobacteriaceae</taxon>
        <taxon>Arenibacter</taxon>
    </lineage>
</organism>
<proteinExistence type="predicted"/>
<keyword evidence="2" id="KW-1185">Reference proteome</keyword>
<evidence type="ECO:0000313" key="2">
    <source>
        <dbReference type="Proteomes" id="UP000618952"/>
    </source>
</evidence>
<gene>
    <name evidence="1" type="ORF">H4O18_12400</name>
</gene>
<dbReference type="RefSeq" id="WP_187585017.1">
    <property type="nucleotide sequence ID" value="NZ_JACLHY010000011.1"/>
</dbReference>
<name>A0ABR7QNP1_9FLAO</name>
<protein>
    <submittedName>
        <fullName evidence="1">Uncharacterized protein</fullName>
    </submittedName>
</protein>
<evidence type="ECO:0000313" key="1">
    <source>
        <dbReference type="EMBL" id="MBC8768796.1"/>
    </source>
</evidence>